<gene>
    <name evidence="2" type="ORF">TeGR_g6775</name>
</gene>
<sequence length="178" mass="19337">MTVMSDVGKIRDELSFKCDGAFVKSVLEGKANKQSVADALHAKANKRSVAREVEEIRGLVRSVGGKLQRQIEEVAGGKAMPVGKISSTLMQVAKEVRDGVGESRSMLAKLEARVEAVERGGRPGRNGGGWGVGEMGYADSQATVPQHQHQQQQQENVQVLRNSVQELEFKLKELKGNL</sequence>
<keyword evidence="3" id="KW-1185">Reference proteome</keyword>
<accession>A0ABQ6N572</accession>
<evidence type="ECO:0000256" key="1">
    <source>
        <dbReference type="SAM" id="MobiDB-lite"/>
    </source>
</evidence>
<protein>
    <submittedName>
        <fullName evidence="2">Uncharacterized protein</fullName>
    </submittedName>
</protein>
<name>A0ABQ6N572_9STRA</name>
<feature type="region of interest" description="Disordered" evidence="1">
    <location>
        <begin position="119"/>
        <end position="152"/>
    </location>
</feature>
<reference evidence="2 3" key="1">
    <citation type="journal article" date="2023" name="Commun. Biol.">
        <title>Genome analysis of Parmales, the sister group of diatoms, reveals the evolutionary specialization of diatoms from phago-mixotrophs to photoautotrophs.</title>
        <authorList>
            <person name="Ban H."/>
            <person name="Sato S."/>
            <person name="Yoshikawa S."/>
            <person name="Yamada K."/>
            <person name="Nakamura Y."/>
            <person name="Ichinomiya M."/>
            <person name="Sato N."/>
            <person name="Blanc-Mathieu R."/>
            <person name="Endo H."/>
            <person name="Kuwata A."/>
            <person name="Ogata H."/>
        </authorList>
    </citation>
    <scope>NUCLEOTIDE SEQUENCE [LARGE SCALE GENOMIC DNA]</scope>
</reference>
<proteinExistence type="predicted"/>
<dbReference type="Proteomes" id="UP001165060">
    <property type="component" value="Unassembled WGS sequence"/>
</dbReference>
<feature type="compositionally biased region" description="Gly residues" evidence="1">
    <location>
        <begin position="123"/>
        <end position="134"/>
    </location>
</feature>
<dbReference type="EMBL" id="BRYB01000984">
    <property type="protein sequence ID" value="GMI41206.1"/>
    <property type="molecule type" value="Genomic_DNA"/>
</dbReference>
<evidence type="ECO:0000313" key="3">
    <source>
        <dbReference type="Proteomes" id="UP001165060"/>
    </source>
</evidence>
<organism evidence="2 3">
    <name type="scientific">Tetraparma gracilis</name>
    <dbReference type="NCBI Taxonomy" id="2962635"/>
    <lineage>
        <taxon>Eukaryota</taxon>
        <taxon>Sar</taxon>
        <taxon>Stramenopiles</taxon>
        <taxon>Ochrophyta</taxon>
        <taxon>Bolidophyceae</taxon>
        <taxon>Parmales</taxon>
        <taxon>Triparmaceae</taxon>
        <taxon>Tetraparma</taxon>
    </lineage>
</organism>
<comment type="caution">
    <text evidence="2">The sequence shown here is derived from an EMBL/GenBank/DDBJ whole genome shotgun (WGS) entry which is preliminary data.</text>
</comment>
<evidence type="ECO:0000313" key="2">
    <source>
        <dbReference type="EMBL" id="GMI41206.1"/>
    </source>
</evidence>